<reference evidence="3" key="1">
    <citation type="submission" date="2022-07" db="EMBL/GenBank/DDBJ databases">
        <title>Genome Sequence of Leucocoprinus birnbaumii.</title>
        <authorList>
            <person name="Buettner E."/>
        </authorList>
    </citation>
    <scope>NUCLEOTIDE SEQUENCE</scope>
    <source>
        <strain evidence="3">VT141</strain>
    </source>
</reference>
<accession>A0AAD5VUL4</accession>
<evidence type="ECO:0000256" key="1">
    <source>
        <dbReference type="ARBA" id="ARBA00022737"/>
    </source>
</evidence>
<protein>
    <recommendedName>
        <fullName evidence="2">NACHT domain-containing protein</fullName>
    </recommendedName>
</protein>
<dbReference type="InterPro" id="IPR056884">
    <property type="entry name" value="NPHP3-like_N"/>
</dbReference>
<evidence type="ECO:0000259" key="2">
    <source>
        <dbReference type="PROSITE" id="PS50837"/>
    </source>
</evidence>
<dbReference type="Pfam" id="PF24883">
    <property type="entry name" value="NPHP3_N"/>
    <property type="match status" value="1"/>
</dbReference>
<dbReference type="PANTHER" id="PTHR10039:SF14">
    <property type="entry name" value="NACHT DOMAIN-CONTAINING PROTEIN"/>
    <property type="match status" value="1"/>
</dbReference>
<dbReference type="PANTHER" id="PTHR10039">
    <property type="entry name" value="AMELOGENIN"/>
    <property type="match status" value="1"/>
</dbReference>
<dbReference type="SUPFAM" id="SSF52540">
    <property type="entry name" value="P-loop containing nucleoside triphosphate hydrolases"/>
    <property type="match status" value="1"/>
</dbReference>
<organism evidence="3 4">
    <name type="scientific">Leucocoprinus birnbaumii</name>
    <dbReference type="NCBI Taxonomy" id="56174"/>
    <lineage>
        <taxon>Eukaryota</taxon>
        <taxon>Fungi</taxon>
        <taxon>Dikarya</taxon>
        <taxon>Basidiomycota</taxon>
        <taxon>Agaricomycotina</taxon>
        <taxon>Agaricomycetes</taxon>
        <taxon>Agaricomycetidae</taxon>
        <taxon>Agaricales</taxon>
        <taxon>Agaricineae</taxon>
        <taxon>Agaricaceae</taxon>
        <taxon>Leucocoprinus</taxon>
    </lineage>
</organism>
<dbReference type="EMBL" id="JANIEX010000244">
    <property type="protein sequence ID" value="KAJ3570301.1"/>
    <property type="molecule type" value="Genomic_DNA"/>
</dbReference>
<name>A0AAD5VUL4_9AGAR</name>
<dbReference type="InterPro" id="IPR027417">
    <property type="entry name" value="P-loop_NTPase"/>
</dbReference>
<evidence type="ECO:0000313" key="3">
    <source>
        <dbReference type="EMBL" id="KAJ3570301.1"/>
    </source>
</evidence>
<proteinExistence type="predicted"/>
<dbReference type="Proteomes" id="UP001213000">
    <property type="component" value="Unassembled WGS sequence"/>
</dbReference>
<gene>
    <name evidence="3" type="ORF">NP233_g4491</name>
</gene>
<dbReference type="PROSITE" id="PS50837">
    <property type="entry name" value="NACHT"/>
    <property type="match status" value="1"/>
</dbReference>
<keyword evidence="4" id="KW-1185">Reference proteome</keyword>
<dbReference type="InterPro" id="IPR007111">
    <property type="entry name" value="NACHT_NTPase"/>
</dbReference>
<comment type="caution">
    <text evidence="3">The sequence shown here is derived from an EMBL/GenBank/DDBJ whole genome shotgun (WGS) entry which is preliminary data.</text>
</comment>
<feature type="domain" description="NACHT" evidence="2">
    <location>
        <begin position="94"/>
        <end position="243"/>
    </location>
</feature>
<keyword evidence="1" id="KW-0677">Repeat</keyword>
<sequence length="718" mass="80962">MGTCSHLTTAQRSNGIFASAHHFSLSHPNFYEVTHNVSVTAAGMDLQYLISHTLKGAEFDSSERDPPPRCHPGTRYVIVQALRAWRSRNAPSERILWLHGPAGVGKSAIMQTVVELEAELCSTTVGATVFLSRLNGRDDPGRLLPTIAYGLATRIPAYRTYILSRLSEDPQIVNKAMSEQFRQFITTPIGEMCLLNDAQISIYVDGLDELRGETSQCRVIELIRTFSVRFPAISLLWFIASRPEYHIRREFSHGSTSLQAEWREVQVPVNSPDSCRDVGRYLREKFTEIRQQHTELFPASLRQWPTESQFFHIARSASGHFAFASTAIRFIAGDCGYGNPISQLNVILDMTSGVKLLNAPYGSEAYPLAALDSLYVKIMDGVPAEISSVTKLLLGATILREPDRPLFVVANMLNLEQHQVYHAVQRLYSVLQVPSPEAATLGKLTMHHASLGDFLTDPSRSKQHFIDLFKTRHALIKGALRILQIYQTANGERTSCFPFMDFNGTEIISPTAISYAWSDNRWDKHLFGYASHYLISSWDSHVTAVNSQMILNAFEVFPWNKLGGLFLTEDSGIDGYGLVRLFAWMRYLAPIEARNHLVKLSSEFDDSFVDRISPNGPILYARYFPLKKSNEALRFRGWSSMGVLDDANMIKWQHNPYLGQFKIERFQGRPKLPEGQLKEIFGKPFGHPEVAILKDFWAIIEGEWIGNGIPLLFIPLKS</sequence>
<dbReference type="AlphaFoldDB" id="A0AAD5VUL4"/>
<evidence type="ECO:0000313" key="4">
    <source>
        <dbReference type="Proteomes" id="UP001213000"/>
    </source>
</evidence>